<accession>A0ABD5VKE6</accession>
<keyword evidence="2" id="KW-1185">Reference proteome</keyword>
<proteinExistence type="predicted"/>
<dbReference type="EMBL" id="JBHSXN010000003">
    <property type="protein sequence ID" value="MFC6954491.1"/>
    <property type="molecule type" value="Genomic_DNA"/>
</dbReference>
<name>A0ABD5VKE6_9EURY</name>
<gene>
    <name evidence="1" type="ORF">ACFQGB_16625</name>
</gene>
<dbReference type="Proteomes" id="UP001596395">
    <property type="component" value="Unassembled WGS sequence"/>
</dbReference>
<dbReference type="RefSeq" id="WP_336351439.1">
    <property type="nucleotide sequence ID" value="NZ_JAZAQL010000003.1"/>
</dbReference>
<evidence type="ECO:0000313" key="1">
    <source>
        <dbReference type="EMBL" id="MFC6954491.1"/>
    </source>
</evidence>
<sequence>MVDEVDGVDGVDEAQERVDAYGDAVVATVVADAERELAACRGMDGEGPALDPVERAVLERLASRIAERTLPDVSATADAGVPDAMVAATVAALFPER</sequence>
<organism evidence="1 2">
    <name type="scientific">Halorubellus litoreus</name>
    <dbReference type="NCBI Taxonomy" id="755308"/>
    <lineage>
        <taxon>Archaea</taxon>
        <taxon>Methanobacteriati</taxon>
        <taxon>Methanobacteriota</taxon>
        <taxon>Stenosarchaea group</taxon>
        <taxon>Halobacteria</taxon>
        <taxon>Halobacteriales</taxon>
        <taxon>Halorubellaceae</taxon>
        <taxon>Halorubellus</taxon>
    </lineage>
</organism>
<reference evidence="1 2" key="1">
    <citation type="journal article" date="2019" name="Int. J. Syst. Evol. Microbiol.">
        <title>The Global Catalogue of Microorganisms (GCM) 10K type strain sequencing project: providing services to taxonomists for standard genome sequencing and annotation.</title>
        <authorList>
            <consortium name="The Broad Institute Genomics Platform"/>
            <consortium name="The Broad Institute Genome Sequencing Center for Infectious Disease"/>
            <person name="Wu L."/>
            <person name="Ma J."/>
        </authorList>
    </citation>
    <scope>NUCLEOTIDE SEQUENCE [LARGE SCALE GENOMIC DNA]</scope>
    <source>
        <strain evidence="1 2">GX26</strain>
    </source>
</reference>
<dbReference type="AlphaFoldDB" id="A0ABD5VKE6"/>
<evidence type="ECO:0000313" key="2">
    <source>
        <dbReference type="Proteomes" id="UP001596395"/>
    </source>
</evidence>
<comment type="caution">
    <text evidence="1">The sequence shown here is derived from an EMBL/GenBank/DDBJ whole genome shotgun (WGS) entry which is preliminary data.</text>
</comment>
<protein>
    <recommendedName>
        <fullName evidence="3">Tetrapyrrole biosynthesis glutamyl-tRNA reductase dimerisation domain-containing protein</fullName>
    </recommendedName>
</protein>
<evidence type="ECO:0008006" key="3">
    <source>
        <dbReference type="Google" id="ProtNLM"/>
    </source>
</evidence>